<keyword evidence="4" id="KW-0479">Metal-binding</keyword>
<evidence type="ECO:0000256" key="4">
    <source>
        <dbReference type="ARBA" id="ARBA00022723"/>
    </source>
</evidence>
<dbReference type="AlphaFoldDB" id="A0A9W3ASX0"/>
<dbReference type="PANTHER" id="PTHR45713">
    <property type="entry name" value="FTP DOMAIN-CONTAINING PROTEIN"/>
    <property type="match status" value="1"/>
</dbReference>
<evidence type="ECO:0000256" key="1">
    <source>
        <dbReference type="ARBA" id="ARBA00002219"/>
    </source>
</evidence>
<dbReference type="SUPFAM" id="SSF49785">
    <property type="entry name" value="Galactose-binding domain-like"/>
    <property type="match status" value="1"/>
</dbReference>
<evidence type="ECO:0000256" key="6">
    <source>
        <dbReference type="ARBA" id="ARBA00022837"/>
    </source>
</evidence>
<evidence type="ECO:0000313" key="10">
    <source>
        <dbReference type="RefSeq" id="XP_055890346.1"/>
    </source>
</evidence>
<keyword evidence="9" id="KW-1185">Reference proteome</keyword>
<dbReference type="InterPro" id="IPR003609">
    <property type="entry name" value="Pan_app"/>
</dbReference>
<organism evidence="9 10">
    <name type="scientific">Biomphalaria glabrata</name>
    <name type="common">Bloodfluke planorb</name>
    <name type="synonym">Freshwater snail</name>
    <dbReference type="NCBI Taxonomy" id="6526"/>
    <lineage>
        <taxon>Eukaryota</taxon>
        <taxon>Metazoa</taxon>
        <taxon>Spiralia</taxon>
        <taxon>Lophotrochozoa</taxon>
        <taxon>Mollusca</taxon>
        <taxon>Gastropoda</taxon>
        <taxon>Heterobranchia</taxon>
        <taxon>Euthyneura</taxon>
        <taxon>Panpulmonata</taxon>
        <taxon>Hygrophila</taxon>
        <taxon>Lymnaeoidea</taxon>
        <taxon>Planorbidae</taxon>
        <taxon>Biomphalaria</taxon>
    </lineage>
</organism>
<dbReference type="GO" id="GO:0042806">
    <property type="term" value="F:fucose binding"/>
    <property type="evidence" value="ECO:0007669"/>
    <property type="project" value="UniProtKB-ARBA"/>
</dbReference>
<evidence type="ECO:0000313" key="9">
    <source>
        <dbReference type="Proteomes" id="UP001165740"/>
    </source>
</evidence>
<dbReference type="RefSeq" id="XP_055890346.1">
    <property type="nucleotide sequence ID" value="XM_056034371.1"/>
</dbReference>
<evidence type="ECO:0000256" key="7">
    <source>
        <dbReference type="ARBA" id="ARBA00023157"/>
    </source>
</evidence>
<protein>
    <submittedName>
        <fullName evidence="10">Fucolectin-6-like</fullName>
    </submittedName>
</protein>
<dbReference type="InterPro" id="IPR051941">
    <property type="entry name" value="BG_Antigen-Binding_Lectin"/>
</dbReference>
<keyword evidence="7" id="KW-1015">Disulfide bond</keyword>
<accession>A0A9W3ASX0</accession>
<dbReference type="GO" id="GO:0001868">
    <property type="term" value="P:regulation of complement activation, lectin pathway"/>
    <property type="evidence" value="ECO:0007669"/>
    <property type="project" value="UniProtKB-ARBA"/>
</dbReference>
<name>A0A9W3ASX0_BIOGL</name>
<evidence type="ECO:0000256" key="5">
    <source>
        <dbReference type="ARBA" id="ARBA00022734"/>
    </source>
</evidence>
<dbReference type="Pfam" id="PF00024">
    <property type="entry name" value="PAN_1"/>
    <property type="match status" value="1"/>
</dbReference>
<dbReference type="OMA" id="VMCELEV"/>
<dbReference type="SMART" id="SM00607">
    <property type="entry name" value="FTP"/>
    <property type="match status" value="1"/>
</dbReference>
<reference evidence="10" key="1">
    <citation type="submission" date="2025-08" db="UniProtKB">
        <authorList>
            <consortium name="RefSeq"/>
        </authorList>
    </citation>
    <scope>IDENTIFICATION</scope>
</reference>
<dbReference type="Pfam" id="PF22633">
    <property type="entry name" value="F5_F8_type_C_2"/>
    <property type="match status" value="1"/>
</dbReference>
<dbReference type="InterPro" id="IPR006585">
    <property type="entry name" value="FTP1"/>
</dbReference>
<dbReference type="Proteomes" id="UP001165740">
    <property type="component" value="Chromosome 7"/>
</dbReference>
<evidence type="ECO:0000259" key="8">
    <source>
        <dbReference type="PROSITE" id="PS50948"/>
    </source>
</evidence>
<dbReference type="InterPro" id="IPR008979">
    <property type="entry name" value="Galactose-bd-like_sf"/>
</dbReference>
<evidence type="ECO:0000256" key="3">
    <source>
        <dbReference type="ARBA" id="ARBA00011233"/>
    </source>
</evidence>
<dbReference type="PROSITE" id="PS50948">
    <property type="entry name" value="PAN"/>
    <property type="match status" value="1"/>
</dbReference>
<dbReference type="GeneID" id="129927139"/>
<evidence type="ECO:0000256" key="2">
    <source>
        <dbReference type="ARBA" id="ARBA00010147"/>
    </source>
</evidence>
<comment type="function">
    <text evidence="1">Acts as a defensive agent. Recognizes blood group fucosylated oligosaccharides including A, B, H and Lewis B-type antigens. Does not recognize Lewis A antigen and has low affinity for monovalent haptens.</text>
</comment>
<keyword evidence="5" id="KW-0430">Lectin</keyword>
<keyword evidence="6" id="KW-0106">Calcium</keyword>
<dbReference type="GO" id="GO:0046872">
    <property type="term" value="F:metal ion binding"/>
    <property type="evidence" value="ECO:0007669"/>
    <property type="project" value="UniProtKB-KW"/>
</dbReference>
<comment type="subunit">
    <text evidence="3">Homotrimer.</text>
</comment>
<dbReference type="OrthoDB" id="547680at2759"/>
<comment type="similarity">
    <text evidence="2">Belongs to the fucolectin family.</text>
</comment>
<dbReference type="PANTHER" id="PTHR45713:SF6">
    <property type="entry name" value="F5_8 TYPE C DOMAIN-CONTAINING PROTEIN"/>
    <property type="match status" value="1"/>
</dbReference>
<feature type="domain" description="Apple" evidence="8">
    <location>
        <begin position="176"/>
        <end position="259"/>
    </location>
</feature>
<dbReference type="GO" id="GO:0010185">
    <property type="term" value="P:regulation of cellular defense response"/>
    <property type="evidence" value="ECO:0007669"/>
    <property type="project" value="UniProtKB-ARBA"/>
</dbReference>
<sequence length="260" mass="29722">MVTMTAYFISITLMILNEDTVGLYNAARFKPALQSSDYRTYYAYLGADGNYDSDGLQGHCQHTGEQWSPWWMVDLCGQFLIEKIQLTNRQGIYQNHQVALRLRNFDIEIFQQDPRQLENFPNVTGQVCYHQTDSLGPGTFNFTCAAPITGRYVRLIIRNERQFLHICELEVLVSSCRVAELYFNKVLDTELTGTPFDTMDAGDQMVCAQNCVLRRSTDFCTAFNWVTSTNSCQLFSVNPYLDLSTNVTYAPGTYFNIQSN</sequence>
<dbReference type="Gene3D" id="2.60.120.260">
    <property type="entry name" value="Galactose-binding domain-like"/>
    <property type="match status" value="1"/>
</dbReference>
<proteinExistence type="inferred from homology"/>
<dbReference type="SUPFAM" id="SSF57414">
    <property type="entry name" value="Hairpin loop containing domain-like"/>
    <property type="match status" value="1"/>
</dbReference>
<gene>
    <name evidence="10" type="primary">LOC129927139</name>
</gene>